<evidence type="ECO:0000256" key="8">
    <source>
        <dbReference type="ARBA" id="ARBA00023136"/>
    </source>
</evidence>
<dbReference type="GO" id="GO:0006508">
    <property type="term" value="P:proteolysis"/>
    <property type="evidence" value="ECO:0007669"/>
    <property type="project" value="UniProtKB-KW"/>
</dbReference>
<dbReference type="SMR" id="A0A0J6VT72"/>
<keyword evidence="4 9" id="KW-0812">Transmembrane</keyword>
<evidence type="ECO:0000313" key="12">
    <source>
        <dbReference type="EMBL" id="KMO72673.1"/>
    </source>
</evidence>
<keyword evidence="6 9" id="KW-0378">Hydrolase</keyword>
<dbReference type="Proteomes" id="UP000036513">
    <property type="component" value="Unassembled WGS sequence"/>
</dbReference>
<dbReference type="GO" id="GO:0005886">
    <property type="term" value="C:plasma membrane"/>
    <property type="evidence" value="ECO:0007669"/>
    <property type="project" value="UniProtKB-SubCell"/>
</dbReference>
<feature type="transmembrane region" description="Helical" evidence="9">
    <location>
        <begin position="73"/>
        <end position="91"/>
    </location>
</feature>
<evidence type="ECO:0000256" key="9">
    <source>
        <dbReference type="HAMAP-Rule" id="MF_00161"/>
    </source>
</evidence>
<comment type="subcellular location">
    <subcellularLocation>
        <location evidence="9">Cell membrane</location>
        <topology evidence="9">Multi-pass membrane protein</topology>
    </subcellularLocation>
</comment>
<dbReference type="InterPro" id="IPR001872">
    <property type="entry name" value="Peptidase_A8"/>
</dbReference>
<evidence type="ECO:0000256" key="7">
    <source>
        <dbReference type="ARBA" id="ARBA00022989"/>
    </source>
</evidence>
<dbReference type="PRINTS" id="PR00781">
    <property type="entry name" value="LIPOSIGPTASE"/>
</dbReference>
<dbReference type="RefSeq" id="WP_048471342.1">
    <property type="nucleotide sequence ID" value="NZ_JYNL01000042.1"/>
</dbReference>
<feature type="transmembrane region" description="Helical" evidence="9">
    <location>
        <begin position="17"/>
        <end position="37"/>
    </location>
</feature>
<dbReference type="EMBL" id="JYNL01000042">
    <property type="protein sequence ID" value="KMO72673.1"/>
    <property type="molecule type" value="Genomic_DNA"/>
</dbReference>
<keyword evidence="12" id="KW-0449">Lipoprotein</keyword>
<comment type="function">
    <text evidence="9 10">This protein specifically catalyzes the removal of signal peptides from prolipoproteins.</text>
</comment>
<evidence type="ECO:0000313" key="13">
    <source>
        <dbReference type="Proteomes" id="UP000036513"/>
    </source>
</evidence>
<keyword evidence="2 9" id="KW-1003">Cell membrane</keyword>
<comment type="pathway">
    <text evidence="9">Protein modification; lipoprotein biosynthesis (signal peptide cleavage).</text>
</comment>
<dbReference type="PANTHER" id="PTHR33695">
    <property type="entry name" value="LIPOPROTEIN SIGNAL PEPTIDASE"/>
    <property type="match status" value="1"/>
</dbReference>
<name>A0A0J6VT72_9MYCO</name>
<proteinExistence type="inferred from homology"/>
<gene>
    <name evidence="12" type="primary">lspA_3</name>
    <name evidence="9" type="synonym">lspA</name>
    <name evidence="12" type="ORF">MCHLDSM_03892</name>
</gene>
<feature type="active site" evidence="9">
    <location>
        <position position="141"/>
    </location>
</feature>
<keyword evidence="8 9" id="KW-0472">Membrane</keyword>
<feature type="active site" evidence="9">
    <location>
        <position position="127"/>
    </location>
</feature>
<organism evidence="12 13">
    <name type="scientific">Mycolicibacterium chlorophenolicum</name>
    <dbReference type="NCBI Taxonomy" id="37916"/>
    <lineage>
        <taxon>Bacteria</taxon>
        <taxon>Bacillati</taxon>
        <taxon>Actinomycetota</taxon>
        <taxon>Actinomycetes</taxon>
        <taxon>Mycobacteriales</taxon>
        <taxon>Mycobacteriaceae</taxon>
        <taxon>Mycolicibacterium</taxon>
    </lineage>
</organism>
<dbReference type="PROSITE" id="PS00855">
    <property type="entry name" value="SPASE_II"/>
    <property type="match status" value="1"/>
</dbReference>
<dbReference type="PANTHER" id="PTHR33695:SF1">
    <property type="entry name" value="LIPOPROTEIN SIGNAL PEPTIDASE"/>
    <property type="match status" value="1"/>
</dbReference>
<feature type="transmembrane region" description="Helical" evidence="9">
    <location>
        <begin position="98"/>
        <end position="117"/>
    </location>
</feature>
<accession>A0A0J6VT72</accession>
<dbReference type="NCBIfam" id="TIGR00077">
    <property type="entry name" value="lspA"/>
    <property type="match status" value="1"/>
</dbReference>
<evidence type="ECO:0000256" key="3">
    <source>
        <dbReference type="ARBA" id="ARBA00022670"/>
    </source>
</evidence>
<evidence type="ECO:0000256" key="5">
    <source>
        <dbReference type="ARBA" id="ARBA00022750"/>
    </source>
</evidence>
<dbReference type="STRING" id="37916.MCHLDSM_03892"/>
<keyword evidence="3 9" id="KW-0645">Protease</keyword>
<dbReference type="NCBIfam" id="NF011351">
    <property type="entry name" value="PRK14769.1"/>
    <property type="match status" value="1"/>
</dbReference>
<keyword evidence="7 9" id="KW-1133">Transmembrane helix</keyword>
<reference evidence="12 13" key="1">
    <citation type="journal article" date="2015" name="Genome Biol. Evol.">
        <title>Characterization of Three Mycobacterium spp. with Potential Use in Bioremediation by Genome Sequencing and Comparative Genomics.</title>
        <authorList>
            <person name="Das S."/>
            <person name="Pettersson B.M."/>
            <person name="Behra P.R."/>
            <person name="Ramesh M."/>
            <person name="Dasgupta S."/>
            <person name="Bhattacharya A."/>
            <person name="Kirsebom L.A."/>
        </authorList>
    </citation>
    <scope>NUCLEOTIDE SEQUENCE [LARGE SCALE GENOMIC DNA]</scope>
    <source>
        <strain evidence="12 13">DSM 43826</strain>
    </source>
</reference>
<evidence type="ECO:0000256" key="6">
    <source>
        <dbReference type="ARBA" id="ARBA00022801"/>
    </source>
</evidence>
<dbReference type="UniPathway" id="UPA00665"/>
<dbReference type="AlphaFoldDB" id="A0A0J6VT72"/>
<evidence type="ECO:0000256" key="11">
    <source>
        <dbReference type="RuleBase" id="RU004181"/>
    </source>
</evidence>
<dbReference type="Pfam" id="PF01252">
    <property type="entry name" value="Peptidase_A8"/>
    <property type="match status" value="1"/>
</dbReference>
<dbReference type="GO" id="GO:0004190">
    <property type="term" value="F:aspartic-type endopeptidase activity"/>
    <property type="evidence" value="ECO:0007669"/>
    <property type="project" value="UniProtKB-UniRule"/>
</dbReference>
<sequence length="168" mass="17169">MTAGHTGTEARTIRARIILAVTAVIVAGLDLGVKTWAGRALNDGSSTDLGLLNLRLAFNPGVAFSLGDTLPPAVLLGVTGVIVVALAVFAFRFTRHAALPFVLALAAMLGGALANVIDRAADGLVTDYLHTGWFPTFNLADVFVVTGAAVLVLASWRASATADTGANG</sequence>
<dbReference type="HAMAP" id="MF_00161">
    <property type="entry name" value="LspA"/>
    <property type="match status" value="1"/>
</dbReference>
<dbReference type="PATRIC" id="fig|37916.4.peg.3858"/>
<comment type="caution">
    <text evidence="12">The sequence shown here is derived from an EMBL/GenBank/DDBJ whole genome shotgun (WGS) entry which is preliminary data.</text>
</comment>
<keyword evidence="5 9" id="KW-0064">Aspartyl protease</keyword>
<comment type="similarity">
    <text evidence="1 9 11">Belongs to the peptidase A8 family.</text>
</comment>
<keyword evidence="13" id="KW-1185">Reference proteome</keyword>
<evidence type="ECO:0000256" key="10">
    <source>
        <dbReference type="RuleBase" id="RU000594"/>
    </source>
</evidence>
<protein>
    <recommendedName>
        <fullName evidence="9">Lipoprotein signal peptidase</fullName>
        <ecNumber evidence="9">3.4.23.36</ecNumber>
    </recommendedName>
    <alternativeName>
        <fullName evidence="9">Prolipoprotein signal peptidase</fullName>
    </alternativeName>
    <alternativeName>
        <fullName evidence="9">Signal peptidase II</fullName>
        <shortName evidence="9">SPase II</shortName>
    </alternativeName>
</protein>
<evidence type="ECO:0000256" key="4">
    <source>
        <dbReference type="ARBA" id="ARBA00022692"/>
    </source>
</evidence>
<evidence type="ECO:0000256" key="2">
    <source>
        <dbReference type="ARBA" id="ARBA00022475"/>
    </source>
</evidence>
<comment type="catalytic activity">
    <reaction evidence="9 10">
        <text>Release of signal peptides from bacterial membrane prolipoproteins. Hydrolyzes -Xaa-Yaa-Zaa-|-(S,diacylglyceryl)Cys-, in which Xaa is hydrophobic (preferably Leu), and Yaa (Ala or Ser) and Zaa (Gly or Ala) have small, neutral side chains.</text>
        <dbReference type="EC" id="3.4.23.36"/>
    </reaction>
</comment>
<dbReference type="EC" id="3.4.23.36" evidence="9"/>
<evidence type="ECO:0000256" key="1">
    <source>
        <dbReference type="ARBA" id="ARBA00006139"/>
    </source>
</evidence>
<feature type="transmembrane region" description="Helical" evidence="9">
    <location>
        <begin position="137"/>
        <end position="156"/>
    </location>
</feature>